<dbReference type="Proteomes" id="UP000323425">
    <property type="component" value="Unassembled WGS sequence"/>
</dbReference>
<organism evidence="1 2">
    <name type="scientific">Pseudomonas extremaustralis</name>
    <dbReference type="NCBI Taxonomy" id="359110"/>
    <lineage>
        <taxon>Bacteria</taxon>
        <taxon>Pseudomonadati</taxon>
        <taxon>Pseudomonadota</taxon>
        <taxon>Gammaproteobacteria</taxon>
        <taxon>Pseudomonadales</taxon>
        <taxon>Pseudomonadaceae</taxon>
        <taxon>Pseudomonas</taxon>
    </lineage>
</organism>
<dbReference type="RefSeq" id="WP_146475888.1">
    <property type="nucleotide sequence ID" value="NZ_VTFH01000001.1"/>
</dbReference>
<evidence type="ECO:0000313" key="1">
    <source>
        <dbReference type="EMBL" id="KAA8560948.1"/>
    </source>
</evidence>
<proteinExistence type="predicted"/>
<dbReference type="EMBL" id="VTFH01000001">
    <property type="protein sequence ID" value="KAA8560948.1"/>
    <property type="molecule type" value="Genomic_DNA"/>
</dbReference>
<comment type="caution">
    <text evidence="1">The sequence shown here is derived from an EMBL/GenBank/DDBJ whole genome shotgun (WGS) entry which is preliminary data.</text>
</comment>
<dbReference type="Gene3D" id="1.10.30.50">
    <property type="match status" value="1"/>
</dbReference>
<reference evidence="1 2" key="1">
    <citation type="journal article" date="2018" name="Plant Biotechnol. Rep.">
        <title>Diversity and antifungal activity of endophytic bacteria associated with Panax ginseng seedlings.</title>
        <authorList>
            <person name="Park J.M."/>
            <person name="Hong C.E."/>
            <person name="Jo S.H."/>
        </authorList>
    </citation>
    <scope>NUCLEOTIDE SEQUENCE [LARGE SCALE GENOMIC DNA]</scope>
    <source>
        <strain evidence="1 2">PgKB38</strain>
    </source>
</reference>
<evidence type="ECO:0000313" key="2">
    <source>
        <dbReference type="Proteomes" id="UP000323425"/>
    </source>
</evidence>
<accession>A0A5M9IVZ0</accession>
<name>A0A5M9IVZ0_9PSED</name>
<sequence>MISMVCPTLDANDVFITCISRVRDPALKARLTAITDDVTTASMDYVDKARNNRLHEVVRQAVIGDVTTAEMEKVYTQRMAGKKSPGRAAYDEIFNSSAKCLLCAQRKVDTLDHHLPKAHYPVLAVTPANLLPACASCNKAKLASIPTTADEAALHPYFDCIENERWLLGQVVPGTPAVVKFRVEIPEIWTQQLANRVELYFAALSLGDLYSAEAAEELSSIRHQLKGIHAGEGIQGVRDELLARYESASVARLNGWRAATYQSFAESDWFCDGGFAEE</sequence>
<protein>
    <recommendedName>
        <fullName evidence="3">HNH endonuclease</fullName>
    </recommendedName>
</protein>
<evidence type="ECO:0008006" key="3">
    <source>
        <dbReference type="Google" id="ProtNLM"/>
    </source>
</evidence>
<dbReference type="AlphaFoldDB" id="A0A5M9IVZ0"/>
<gene>
    <name evidence="1" type="ORF">FX985_00998</name>
</gene>